<dbReference type="AlphaFoldDB" id="A0A806LEJ6"/>
<proteinExistence type="predicted"/>
<dbReference type="KEGG" id="lpq:AF91_00910"/>
<organism evidence="1 2">
    <name type="scientific">Lacticaseibacillus paracasei N1115</name>
    <dbReference type="NCBI Taxonomy" id="1446494"/>
    <lineage>
        <taxon>Bacteria</taxon>
        <taxon>Bacillati</taxon>
        <taxon>Bacillota</taxon>
        <taxon>Bacilli</taxon>
        <taxon>Lactobacillales</taxon>
        <taxon>Lactobacillaceae</taxon>
        <taxon>Lacticaseibacillus</taxon>
    </lineage>
</organism>
<sequence length="32" mass="3807">MSSAFFEKADFFKHVVVKRYQSLQNNHAKPDH</sequence>
<accession>A0A806LEJ6</accession>
<reference evidence="1 2" key="1">
    <citation type="journal article" date="2014" name="Genome Announc.">
        <title>Whole Genome Sequence of the Probiotic Strain Lactobacillus paracasei N1115, Isolated from Traditional Chinese Fermented Milk.</title>
        <authorList>
            <person name="Wang S."/>
            <person name="Zhu H."/>
            <person name="He F."/>
            <person name="Luo Y."/>
            <person name="Kang Z."/>
            <person name="Lu C."/>
            <person name="Feng L."/>
            <person name="Lu X."/>
            <person name="Xue Y."/>
            <person name="Wang H."/>
        </authorList>
    </citation>
    <scope>NUCLEOTIDE SEQUENCE [LARGE SCALE GENOMIC DNA]</scope>
    <source>
        <strain evidence="1 2">N1115</strain>
    </source>
</reference>
<gene>
    <name evidence="1" type="ORF">AF91_00910</name>
</gene>
<dbReference type="Proteomes" id="UP000019441">
    <property type="component" value="Chromosome"/>
</dbReference>
<dbReference type="EMBL" id="CP007122">
    <property type="protein sequence ID" value="AHJ34391.1"/>
    <property type="molecule type" value="Genomic_DNA"/>
</dbReference>
<evidence type="ECO:0000313" key="1">
    <source>
        <dbReference type="EMBL" id="AHJ34391.1"/>
    </source>
</evidence>
<protein>
    <submittedName>
        <fullName evidence="1">Uncharacterized protein</fullName>
    </submittedName>
</protein>
<name>A0A806LEJ6_LACPA</name>
<evidence type="ECO:0000313" key="2">
    <source>
        <dbReference type="Proteomes" id="UP000019441"/>
    </source>
</evidence>